<proteinExistence type="predicted"/>
<dbReference type="Proteomes" id="UP001054252">
    <property type="component" value="Unassembled WGS sequence"/>
</dbReference>
<organism evidence="2 3">
    <name type="scientific">Rubroshorea leprosula</name>
    <dbReference type="NCBI Taxonomy" id="152421"/>
    <lineage>
        <taxon>Eukaryota</taxon>
        <taxon>Viridiplantae</taxon>
        <taxon>Streptophyta</taxon>
        <taxon>Embryophyta</taxon>
        <taxon>Tracheophyta</taxon>
        <taxon>Spermatophyta</taxon>
        <taxon>Magnoliopsida</taxon>
        <taxon>eudicotyledons</taxon>
        <taxon>Gunneridae</taxon>
        <taxon>Pentapetalae</taxon>
        <taxon>rosids</taxon>
        <taxon>malvids</taxon>
        <taxon>Malvales</taxon>
        <taxon>Dipterocarpaceae</taxon>
        <taxon>Rubroshorea</taxon>
    </lineage>
</organism>
<evidence type="ECO:0000313" key="3">
    <source>
        <dbReference type="Proteomes" id="UP001054252"/>
    </source>
</evidence>
<protein>
    <submittedName>
        <fullName evidence="2">Uncharacterized protein</fullName>
    </submittedName>
</protein>
<keyword evidence="3" id="KW-1185">Reference proteome</keyword>
<reference evidence="2 3" key="1">
    <citation type="journal article" date="2021" name="Commun. Biol.">
        <title>The genome of Shorea leprosula (Dipterocarpaceae) highlights the ecological relevance of drought in aseasonal tropical rainforests.</title>
        <authorList>
            <person name="Ng K.K.S."/>
            <person name="Kobayashi M.J."/>
            <person name="Fawcett J.A."/>
            <person name="Hatakeyama M."/>
            <person name="Paape T."/>
            <person name="Ng C.H."/>
            <person name="Ang C.C."/>
            <person name="Tnah L.H."/>
            <person name="Lee C.T."/>
            <person name="Nishiyama T."/>
            <person name="Sese J."/>
            <person name="O'Brien M.J."/>
            <person name="Copetti D."/>
            <person name="Mohd Noor M.I."/>
            <person name="Ong R.C."/>
            <person name="Putra M."/>
            <person name="Sireger I.Z."/>
            <person name="Indrioko S."/>
            <person name="Kosugi Y."/>
            <person name="Izuno A."/>
            <person name="Isagi Y."/>
            <person name="Lee S.L."/>
            <person name="Shimizu K.K."/>
        </authorList>
    </citation>
    <scope>NUCLEOTIDE SEQUENCE [LARGE SCALE GENOMIC DNA]</scope>
    <source>
        <strain evidence="2">214</strain>
    </source>
</reference>
<dbReference type="AlphaFoldDB" id="A0AAV5LSI5"/>
<comment type="caution">
    <text evidence="2">The sequence shown here is derived from an EMBL/GenBank/DDBJ whole genome shotgun (WGS) entry which is preliminary data.</text>
</comment>
<evidence type="ECO:0000256" key="1">
    <source>
        <dbReference type="SAM" id="MobiDB-lite"/>
    </source>
</evidence>
<feature type="region of interest" description="Disordered" evidence="1">
    <location>
        <begin position="54"/>
        <end position="73"/>
    </location>
</feature>
<evidence type="ECO:0000313" key="2">
    <source>
        <dbReference type="EMBL" id="GKV40430.1"/>
    </source>
</evidence>
<name>A0AAV5LSI5_9ROSI</name>
<gene>
    <name evidence="2" type="ORF">SLEP1_g48074</name>
</gene>
<dbReference type="EMBL" id="BPVZ01000141">
    <property type="protein sequence ID" value="GKV40430.1"/>
    <property type="molecule type" value="Genomic_DNA"/>
</dbReference>
<sequence length="73" mass="8240">MSNLAQIFRLSSRFGCSFLQVTGDLTPSPNPMGIWRLELQRLIWLLLSPDCRRSHFDSDSDGSSEARTPKVSN</sequence>
<feature type="compositionally biased region" description="Polar residues" evidence="1">
    <location>
        <begin position="61"/>
        <end position="73"/>
    </location>
</feature>
<accession>A0AAV5LSI5</accession>